<comment type="caution">
    <text evidence="2">The sequence shown here is derived from an EMBL/GenBank/DDBJ whole genome shotgun (WGS) entry which is preliminary data.</text>
</comment>
<name>A0AAN8BIK0_9TELE</name>
<evidence type="ECO:0000313" key="3">
    <source>
        <dbReference type="Proteomes" id="UP001335648"/>
    </source>
</evidence>
<dbReference type="EMBL" id="JAULUE010002059">
    <property type="protein sequence ID" value="KAK5885778.1"/>
    <property type="molecule type" value="Genomic_DNA"/>
</dbReference>
<reference evidence="2 3" key="1">
    <citation type="journal article" date="2023" name="Mol. Biol. Evol.">
        <title>Genomics of Secondarily Temperate Adaptation in the Only Non-Antarctic Icefish.</title>
        <authorList>
            <person name="Rivera-Colon A.G."/>
            <person name="Rayamajhi N."/>
            <person name="Minhas B.F."/>
            <person name="Madrigal G."/>
            <person name="Bilyk K.T."/>
            <person name="Yoon V."/>
            <person name="Hune M."/>
            <person name="Gregory S."/>
            <person name="Cheng C.H.C."/>
            <person name="Catchen J.M."/>
        </authorList>
    </citation>
    <scope>NUCLEOTIDE SEQUENCE [LARGE SCALE GENOMIC DNA]</scope>
    <source>
        <strain evidence="2">JC2023a</strain>
    </source>
</reference>
<protein>
    <submittedName>
        <fullName evidence="2">Uncharacterized protein</fullName>
    </submittedName>
</protein>
<evidence type="ECO:0000313" key="2">
    <source>
        <dbReference type="EMBL" id="KAK5885778.1"/>
    </source>
</evidence>
<feature type="region of interest" description="Disordered" evidence="1">
    <location>
        <begin position="26"/>
        <end position="54"/>
    </location>
</feature>
<dbReference type="Proteomes" id="UP001335648">
    <property type="component" value="Unassembled WGS sequence"/>
</dbReference>
<gene>
    <name evidence="2" type="ORF">CesoFtcFv8_016880</name>
</gene>
<accession>A0AAN8BIK0</accession>
<evidence type="ECO:0000256" key="1">
    <source>
        <dbReference type="SAM" id="MobiDB-lite"/>
    </source>
</evidence>
<proteinExistence type="predicted"/>
<sequence>MLSGPSQSSSSFPPLAPGCCRVPASHPPAFPSSSRMLSGPSQSSSSFPPLAPGCCRVPASHPPASPL</sequence>
<dbReference type="AlphaFoldDB" id="A0AAN8BIK0"/>
<organism evidence="2 3">
    <name type="scientific">Champsocephalus esox</name>
    <name type="common">pike icefish</name>
    <dbReference type="NCBI Taxonomy" id="159716"/>
    <lineage>
        <taxon>Eukaryota</taxon>
        <taxon>Metazoa</taxon>
        <taxon>Chordata</taxon>
        <taxon>Craniata</taxon>
        <taxon>Vertebrata</taxon>
        <taxon>Euteleostomi</taxon>
        <taxon>Actinopterygii</taxon>
        <taxon>Neopterygii</taxon>
        <taxon>Teleostei</taxon>
        <taxon>Neoteleostei</taxon>
        <taxon>Acanthomorphata</taxon>
        <taxon>Eupercaria</taxon>
        <taxon>Perciformes</taxon>
        <taxon>Notothenioidei</taxon>
        <taxon>Channichthyidae</taxon>
        <taxon>Champsocephalus</taxon>
    </lineage>
</organism>
<keyword evidence="3" id="KW-1185">Reference proteome</keyword>
<feature type="compositionally biased region" description="Low complexity" evidence="1">
    <location>
        <begin position="31"/>
        <end position="48"/>
    </location>
</feature>